<name>A0AA38RTV6_9PEZI</name>
<feature type="compositionally biased region" description="Basic and acidic residues" evidence="1">
    <location>
        <begin position="258"/>
        <end position="267"/>
    </location>
</feature>
<feature type="compositionally biased region" description="Polar residues" evidence="1">
    <location>
        <begin position="198"/>
        <end position="211"/>
    </location>
</feature>
<evidence type="ECO:0000256" key="1">
    <source>
        <dbReference type="SAM" id="MobiDB-lite"/>
    </source>
</evidence>
<feature type="compositionally biased region" description="Basic and acidic residues" evidence="1">
    <location>
        <begin position="237"/>
        <end position="250"/>
    </location>
</feature>
<feature type="compositionally biased region" description="Low complexity" evidence="1">
    <location>
        <begin position="368"/>
        <end position="392"/>
    </location>
</feature>
<evidence type="ECO:0000313" key="2">
    <source>
        <dbReference type="EMBL" id="KAJ9142340.1"/>
    </source>
</evidence>
<feature type="region of interest" description="Disordered" evidence="1">
    <location>
        <begin position="368"/>
        <end position="406"/>
    </location>
</feature>
<gene>
    <name evidence="2" type="ORF">NKR23_g7278</name>
</gene>
<proteinExistence type="predicted"/>
<dbReference type="EMBL" id="JANBVO010000022">
    <property type="protein sequence ID" value="KAJ9142340.1"/>
    <property type="molecule type" value="Genomic_DNA"/>
</dbReference>
<sequence>MDKNATDPDPTRSKGIHALGLDQAERNNFSEIWNLIESRLTGRGSGGWVEPQRIQLGDLMWQLVGRAEVAAWNEFCVLIGQVDDRLALVCPDRWGVSLESAPRTPFDTYHAVLLVVALWQHANVAAARTPDDATGEHILRVKSQLKHLSVKLLQADHSRIQSVEDFSRRLWPPAVSQGQSTALMPAGPLQNAGPSGAMPTTQAPVQTSEPTSAKAQPARPLPPARQPATTSGRKRKDSQEQRRSQPERTRSSGVSEKTQAEKDRAERLRYDGVPAGVLCDVCSCTTSDDGCECFVYENPERDTIMDVGGYTCMRCRTMKIGCSFTEIGRDLARPDRTWDKIYAIQAERNEQRLLTVTEAVRQAEARQAAHAARQAAGHAAAAQEGAQEAAEGTAGPSSAKEGSKRS</sequence>
<feature type="region of interest" description="Disordered" evidence="1">
    <location>
        <begin position="177"/>
        <end position="267"/>
    </location>
</feature>
<reference evidence="2" key="1">
    <citation type="submission" date="2022-07" db="EMBL/GenBank/DDBJ databases">
        <title>Fungi with potential for degradation of polypropylene.</title>
        <authorList>
            <person name="Gostincar C."/>
        </authorList>
    </citation>
    <scope>NUCLEOTIDE SEQUENCE</scope>
    <source>
        <strain evidence="2">EXF-13308</strain>
    </source>
</reference>
<accession>A0AA38RTV6</accession>
<dbReference type="AlphaFoldDB" id="A0AA38RTV6"/>
<organism evidence="2 3">
    <name type="scientific">Pleurostoma richardsiae</name>
    <dbReference type="NCBI Taxonomy" id="41990"/>
    <lineage>
        <taxon>Eukaryota</taxon>
        <taxon>Fungi</taxon>
        <taxon>Dikarya</taxon>
        <taxon>Ascomycota</taxon>
        <taxon>Pezizomycotina</taxon>
        <taxon>Sordariomycetes</taxon>
        <taxon>Sordariomycetidae</taxon>
        <taxon>Calosphaeriales</taxon>
        <taxon>Pleurostomataceae</taxon>
        <taxon>Pleurostoma</taxon>
    </lineage>
</organism>
<dbReference type="Proteomes" id="UP001174694">
    <property type="component" value="Unassembled WGS sequence"/>
</dbReference>
<comment type="caution">
    <text evidence="2">The sequence shown here is derived from an EMBL/GenBank/DDBJ whole genome shotgun (WGS) entry which is preliminary data.</text>
</comment>
<protein>
    <submittedName>
        <fullName evidence="2">Uncharacterized protein</fullName>
    </submittedName>
</protein>
<keyword evidence="3" id="KW-1185">Reference proteome</keyword>
<evidence type="ECO:0000313" key="3">
    <source>
        <dbReference type="Proteomes" id="UP001174694"/>
    </source>
</evidence>